<dbReference type="AlphaFoldDB" id="A0A916K081"/>
<gene>
    <name evidence="1" type="ORF">PAESOLCIP111_02094</name>
</gene>
<protein>
    <recommendedName>
        <fullName evidence="3">Cold-shock protein</fullName>
    </recommendedName>
</protein>
<dbReference type="EMBL" id="CAJVAS010000007">
    <property type="protein sequence ID" value="CAG7618223.1"/>
    <property type="molecule type" value="Genomic_DNA"/>
</dbReference>
<evidence type="ECO:0000313" key="1">
    <source>
        <dbReference type="EMBL" id="CAG7618223.1"/>
    </source>
</evidence>
<dbReference type="RefSeq" id="WP_218091882.1">
    <property type="nucleotide sequence ID" value="NZ_CAJVAS010000007.1"/>
</dbReference>
<reference evidence="1" key="1">
    <citation type="submission" date="2021-06" db="EMBL/GenBank/DDBJ databases">
        <authorList>
            <person name="Criscuolo A."/>
        </authorList>
    </citation>
    <scope>NUCLEOTIDE SEQUENCE</scope>
    <source>
        <strain evidence="1">CIP111600</strain>
    </source>
</reference>
<proteinExistence type="predicted"/>
<organism evidence="1 2">
    <name type="scientific">Paenibacillus solanacearum</name>
    <dbReference type="NCBI Taxonomy" id="2048548"/>
    <lineage>
        <taxon>Bacteria</taxon>
        <taxon>Bacillati</taxon>
        <taxon>Bacillota</taxon>
        <taxon>Bacilli</taxon>
        <taxon>Bacillales</taxon>
        <taxon>Paenibacillaceae</taxon>
        <taxon>Paenibacillus</taxon>
    </lineage>
</organism>
<evidence type="ECO:0000313" key="2">
    <source>
        <dbReference type="Proteomes" id="UP000693672"/>
    </source>
</evidence>
<sequence length="76" mass="8834">MNFRKKSAEELPQENTAIWYCQTEGCKGWMRDNFAFEQAPVCWQCHAPMVRGMRMLPLLVNTNPDQKTLKKGTQIS</sequence>
<dbReference type="InterPro" id="IPR025916">
    <property type="entry name" value="YdjO"/>
</dbReference>
<name>A0A916K081_9BACL</name>
<dbReference type="Pfam" id="PF14169">
    <property type="entry name" value="YdjO"/>
    <property type="match status" value="1"/>
</dbReference>
<evidence type="ECO:0008006" key="3">
    <source>
        <dbReference type="Google" id="ProtNLM"/>
    </source>
</evidence>
<accession>A0A916K081</accession>
<comment type="caution">
    <text evidence="1">The sequence shown here is derived from an EMBL/GenBank/DDBJ whole genome shotgun (WGS) entry which is preliminary data.</text>
</comment>
<keyword evidence="2" id="KW-1185">Reference proteome</keyword>
<dbReference type="Proteomes" id="UP000693672">
    <property type="component" value="Unassembled WGS sequence"/>
</dbReference>